<evidence type="ECO:0000313" key="4">
    <source>
        <dbReference type="EMBL" id="KRM16660.1"/>
    </source>
</evidence>
<reference evidence="4 5" key="1">
    <citation type="journal article" date="2015" name="Genome Announc.">
        <title>Expanding the biotechnology potential of lactobacilli through comparative genomics of 213 strains and associated genera.</title>
        <authorList>
            <person name="Sun Z."/>
            <person name="Harris H.M."/>
            <person name="McCann A."/>
            <person name="Guo C."/>
            <person name="Argimon S."/>
            <person name="Zhang W."/>
            <person name="Yang X."/>
            <person name="Jeffery I.B."/>
            <person name="Cooney J.C."/>
            <person name="Kagawa T.F."/>
            <person name="Liu W."/>
            <person name="Song Y."/>
            <person name="Salvetti E."/>
            <person name="Wrobel A."/>
            <person name="Rasinkangas P."/>
            <person name="Parkhill J."/>
            <person name="Rea M.C."/>
            <person name="O'Sullivan O."/>
            <person name="Ritari J."/>
            <person name="Douillard F.P."/>
            <person name="Paul Ross R."/>
            <person name="Yang R."/>
            <person name="Briner A.E."/>
            <person name="Felis G.E."/>
            <person name="de Vos W.M."/>
            <person name="Barrangou R."/>
            <person name="Klaenhammer T.R."/>
            <person name="Caufield P.W."/>
            <person name="Cui Y."/>
            <person name="Zhang H."/>
            <person name="O'Toole P.W."/>
        </authorList>
    </citation>
    <scope>NUCLEOTIDE SEQUENCE [LARGE SCALE GENOMIC DNA]</scope>
    <source>
        <strain evidence="4 5">DSM 4864</strain>
    </source>
</reference>
<dbReference type="FunFam" id="3.40.50.1360:FF:000001">
    <property type="entry name" value="Ribose-5-phosphate isomerase A"/>
    <property type="match status" value="1"/>
</dbReference>
<dbReference type="EC" id="5.3.1.6" evidence="3"/>
<organism evidence="4 5">
    <name type="scientific">Limosilactobacillus oris DSM 4864</name>
    <dbReference type="NCBI Taxonomy" id="1423779"/>
    <lineage>
        <taxon>Bacteria</taxon>
        <taxon>Bacillati</taxon>
        <taxon>Bacillota</taxon>
        <taxon>Bacilli</taxon>
        <taxon>Lactobacillales</taxon>
        <taxon>Lactobacillaceae</taxon>
        <taxon>Limosilactobacillus</taxon>
    </lineage>
</organism>
<sequence>MKMNQDELKAQTGRESVKYIKSGMIVGLGTGSTVRYMVDELGKQVQEGKLTDIIGVTTSTRTAKQARDLGITIKDIDDVDHIDLCIDGADEVSDDFQGIKGGGGALLWEKIVANASNKIIWIVDESKLVHKLGKFPLPVEVIPFGAQLVFNRLEKKGYKPSWRMDGDHKFLTDEKNYIIDLHLEEIDHPVELADELIHMVGLVETGLFLNRVNDVIVGTQDGPKVLHAR</sequence>
<comment type="function">
    <text evidence="3">Catalyzes the reversible conversion of ribose-5-phosphate to ribulose 5-phosphate.</text>
</comment>
<feature type="binding site" evidence="3">
    <location>
        <position position="127"/>
    </location>
    <ligand>
        <name>substrate</name>
    </ligand>
</feature>
<evidence type="ECO:0000256" key="1">
    <source>
        <dbReference type="ARBA" id="ARBA00001713"/>
    </source>
</evidence>
<dbReference type="Gene3D" id="3.40.50.1360">
    <property type="match status" value="1"/>
</dbReference>
<dbReference type="InterPro" id="IPR050262">
    <property type="entry name" value="Ribose-5P_isomerase"/>
</dbReference>
<feature type="binding site" evidence="3">
    <location>
        <begin position="100"/>
        <end position="103"/>
    </location>
    <ligand>
        <name>substrate</name>
    </ligand>
</feature>
<dbReference type="CDD" id="cd01398">
    <property type="entry name" value="RPI_A"/>
    <property type="match status" value="1"/>
</dbReference>
<gene>
    <name evidence="3" type="primary">rpiA</name>
    <name evidence="4" type="ORF">FC49_GL000763</name>
</gene>
<name>A0A0R1WK88_9LACO</name>
<dbReference type="GO" id="GO:0004751">
    <property type="term" value="F:ribose-5-phosphate isomerase activity"/>
    <property type="evidence" value="ECO:0007669"/>
    <property type="project" value="UniProtKB-UniRule"/>
</dbReference>
<comment type="subunit">
    <text evidence="3">Homodimer.</text>
</comment>
<evidence type="ECO:0000313" key="5">
    <source>
        <dbReference type="Proteomes" id="UP000050973"/>
    </source>
</evidence>
<comment type="caution">
    <text evidence="4">The sequence shown here is derived from an EMBL/GenBank/DDBJ whole genome shotgun (WGS) entry which is preliminary data.</text>
</comment>
<dbReference type="Pfam" id="PF06026">
    <property type="entry name" value="Rib_5-P_isom_A"/>
    <property type="match status" value="1"/>
</dbReference>
<feature type="active site" description="Proton acceptor" evidence="3">
    <location>
        <position position="109"/>
    </location>
</feature>
<dbReference type="PATRIC" id="fig|1423779.3.peg.778"/>
<dbReference type="GO" id="GO:0009052">
    <property type="term" value="P:pentose-phosphate shunt, non-oxidative branch"/>
    <property type="evidence" value="ECO:0007669"/>
    <property type="project" value="UniProtKB-UniRule"/>
</dbReference>
<keyword evidence="2 3" id="KW-0413">Isomerase</keyword>
<dbReference type="AlphaFoldDB" id="A0A0R1WK88"/>
<comment type="similarity">
    <text evidence="3">Belongs to the ribose 5-phosphate isomerase family.</text>
</comment>
<dbReference type="InterPro" id="IPR037171">
    <property type="entry name" value="NagB/RpiA_transferase-like"/>
</dbReference>
<comment type="catalytic activity">
    <reaction evidence="1 3">
        <text>aldehydo-D-ribose 5-phosphate = D-ribulose 5-phosphate</text>
        <dbReference type="Rhea" id="RHEA:14657"/>
        <dbReference type="ChEBI" id="CHEBI:58121"/>
        <dbReference type="ChEBI" id="CHEBI:58273"/>
        <dbReference type="EC" id="5.3.1.6"/>
    </reaction>
</comment>
<feature type="binding site" evidence="3">
    <location>
        <begin position="87"/>
        <end position="90"/>
    </location>
    <ligand>
        <name>substrate</name>
    </ligand>
</feature>
<dbReference type="PANTHER" id="PTHR43748:SF3">
    <property type="entry name" value="RIBOSE-5-PHOSPHATE ISOMERASE 3, CHLOROPLASTIC-RELATED"/>
    <property type="match status" value="1"/>
</dbReference>
<dbReference type="PANTHER" id="PTHR43748">
    <property type="entry name" value="RIBOSE-5-PHOSPHATE ISOMERASE 3, CHLOROPLASTIC-RELATED"/>
    <property type="match status" value="1"/>
</dbReference>
<evidence type="ECO:0000256" key="2">
    <source>
        <dbReference type="ARBA" id="ARBA00023235"/>
    </source>
</evidence>
<comment type="pathway">
    <text evidence="3">Carbohydrate degradation; pentose phosphate pathway; D-ribose 5-phosphate from D-ribulose 5-phosphate (non-oxidative stage): step 1/1.</text>
</comment>
<protein>
    <recommendedName>
        <fullName evidence="3">Ribose-5-phosphate isomerase A</fullName>
        <ecNumber evidence="3">5.3.1.6</ecNumber>
    </recommendedName>
    <alternativeName>
        <fullName evidence="3">Phosphoriboisomerase A</fullName>
        <shortName evidence="3">PRI</shortName>
    </alternativeName>
</protein>
<dbReference type="InterPro" id="IPR020672">
    <property type="entry name" value="Ribose5P_isomerase_typA_subgr"/>
</dbReference>
<dbReference type="NCBIfam" id="TIGR00021">
    <property type="entry name" value="rpiA"/>
    <property type="match status" value="1"/>
</dbReference>
<dbReference type="InterPro" id="IPR004788">
    <property type="entry name" value="Ribose5P_isomerase_type_A"/>
</dbReference>
<dbReference type="SUPFAM" id="SSF100950">
    <property type="entry name" value="NagB/RpiA/CoA transferase-like"/>
    <property type="match status" value="1"/>
</dbReference>
<evidence type="ECO:0000256" key="3">
    <source>
        <dbReference type="HAMAP-Rule" id="MF_00170"/>
    </source>
</evidence>
<dbReference type="SUPFAM" id="SSF75445">
    <property type="entry name" value="D-ribose-5-phosphate isomerase (RpiA), lid domain"/>
    <property type="match status" value="1"/>
</dbReference>
<dbReference type="EMBL" id="AZGE01000002">
    <property type="protein sequence ID" value="KRM16660.1"/>
    <property type="molecule type" value="Genomic_DNA"/>
</dbReference>
<feature type="binding site" evidence="3">
    <location>
        <begin position="30"/>
        <end position="33"/>
    </location>
    <ligand>
        <name>substrate</name>
    </ligand>
</feature>
<dbReference type="UniPathway" id="UPA00115">
    <property type="reaction ID" value="UER00412"/>
</dbReference>
<accession>A0A0R1WK88</accession>
<dbReference type="Gene3D" id="3.30.70.260">
    <property type="match status" value="1"/>
</dbReference>
<dbReference type="NCBIfam" id="NF001924">
    <property type="entry name" value="PRK00702.1"/>
    <property type="match status" value="1"/>
</dbReference>
<dbReference type="HAMAP" id="MF_00170">
    <property type="entry name" value="Rib_5P_isom_A"/>
    <property type="match status" value="1"/>
</dbReference>
<dbReference type="Proteomes" id="UP000050973">
    <property type="component" value="Unassembled WGS sequence"/>
</dbReference>
<proteinExistence type="inferred from homology"/>